<dbReference type="PROSITE" id="PS00237">
    <property type="entry name" value="G_PROTEIN_RECEP_F1_1"/>
    <property type="match status" value="1"/>
</dbReference>
<dbReference type="InterPro" id="IPR017452">
    <property type="entry name" value="GPCR_Rhodpsn_7TM"/>
</dbReference>
<reference evidence="12" key="2">
    <citation type="submission" date="2025-09" db="UniProtKB">
        <authorList>
            <consortium name="Ensembl"/>
        </authorList>
    </citation>
    <scope>IDENTIFICATION</scope>
</reference>
<keyword evidence="4" id="KW-0552">Olfaction</keyword>
<accession>A0A8C3IAG0</accession>
<dbReference type="GO" id="GO:0004984">
    <property type="term" value="F:olfactory receptor activity"/>
    <property type="evidence" value="ECO:0007669"/>
    <property type="project" value="InterPro"/>
</dbReference>
<evidence type="ECO:0000256" key="8">
    <source>
        <dbReference type="RuleBase" id="RU000688"/>
    </source>
</evidence>
<evidence type="ECO:0000256" key="9">
    <source>
        <dbReference type="SAM" id="MobiDB-lite"/>
    </source>
</evidence>
<dbReference type="InterPro" id="IPR050402">
    <property type="entry name" value="OR51/52/56-like"/>
</dbReference>
<keyword evidence="7 8" id="KW-0807">Transducer</keyword>
<evidence type="ECO:0000256" key="6">
    <source>
        <dbReference type="ARBA" id="ARBA00023136"/>
    </source>
</evidence>
<keyword evidence="5 10" id="KW-1133">Transmembrane helix</keyword>
<evidence type="ECO:0000313" key="13">
    <source>
        <dbReference type="Proteomes" id="UP000694380"/>
    </source>
</evidence>
<dbReference type="SUPFAM" id="SSF81321">
    <property type="entry name" value="Family A G protein-coupled receptor-like"/>
    <property type="match status" value="1"/>
</dbReference>
<dbReference type="PROSITE" id="PS50262">
    <property type="entry name" value="G_PROTEIN_RECEP_F1_2"/>
    <property type="match status" value="1"/>
</dbReference>
<evidence type="ECO:0000259" key="11">
    <source>
        <dbReference type="PROSITE" id="PS50262"/>
    </source>
</evidence>
<keyword evidence="2" id="KW-0716">Sensory transduction</keyword>
<dbReference type="GO" id="GO:0005886">
    <property type="term" value="C:plasma membrane"/>
    <property type="evidence" value="ECO:0007669"/>
    <property type="project" value="TreeGrafter"/>
</dbReference>
<keyword evidence="8" id="KW-0675">Receptor</keyword>
<dbReference type="PANTHER" id="PTHR26450">
    <property type="entry name" value="OLFACTORY RECEPTOR 56B1-RELATED"/>
    <property type="match status" value="1"/>
</dbReference>
<organism evidence="12 13">
    <name type="scientific">Chrysemys picta bellii</name>
    <name type="common">Western painted turtle</name>
    <name type="synonym">Emys bellii</name>
    <dbReference type="NCBI Taxonomy" id="8478"/>
    <lineage>
        <taxon>Eukaryota</taxon>
        <taxon>Metazoa</taxon>
        <taxon>Chordata</taxon>
        <taxon>Craniata</taxon>
        <taxon>Vertebrata</taxon>
        <taxon>Euteleostomi</taxon>
        <taxon>Archelosauria</taxon>
        <taxon>Testudinata</taxon>
        <taxon>Testudines</taxon>
        <taxon>Cryptodira</taxon>
        <taxon>Durocryptodira</taxon>
        <taxon>Testudinoidea</taxon>
        <taxon>Emydidae</taxon>
        <taxon>Chrysemys</taxon>
    </lineage>
</organism>
<evidence type="ECO:0000256" key="7">
    <source>
        <dbReference type="ARBA" id="ARBA00023224"/>
    </source>
</evidence>
<comment type="subcellular location">
    <subcellularLocation>
        <location evidence="1">Membrane</location>
        <topology evidence="1">Multi-pass membrane protein</topology>
    </subcellularLocation>
</comment>
<dbReference type="Gene3D" id="1.20.1070.10">
    <property type="entry name" value="Rhodopsin 7-helix transmembrane proteins"/>
    <property type="match status" value="1"/>
</dbReference>
<comment type="similarity">
    <text evidence="8">Belongs to the G-protein coupled receptor 1 family.</text>
</comment>
<evidence type="ECO:0000256" key="4">
    <source>
        <dbReference type="ARBA" id="ARBA00022725"/>
    </source>
</evidence>
<dbReference type="InterPro" id="IPR000276">
    <property type="entry name" value="GPCR_Rhodpsn"/>
</dbReference>
<dbReference type="Pfam" id="PF13853">
    <property type="entry name" value="7tm_4"/>
    <property type="match status" value="1"/>
</dbReference>
<dbReference type="Proteomes" id="UP000694380">
    <property type="component" value="Unplaced"/>
</dbReference>
<evidence type="ECO:0000256" key="10">
    <source>
        <dbReference type="SAM" id="Phobius"/>
    </source>
</evidence>
<evidence type="ECO:0000256" key="1">
    <source>
        <dbReference type="ARBA" id="ARBA00004141"/>
    </source>
</evidence>
<dbReference type="PRINTS" id="PR00237">
    <property type="entry name" value="GPCRRHODOPSN"/>
</dbReference>
<evidence type="ECO:0000256" key="5">
    <source>
        <dbReference type="ARBA" id="ARBA00022989"/>
    </source>
</evidence>
<evidence type="ECO:0000313" key="12">
    <source>
        <dbReference type="Ensembl" id="ENSCPBP00000030886.1"/>
    </source>
</evidence>
<keyword evidence="3 8" id="KW-0812">Transmembrane</keyword>
<dbReference type="GeneTree" id="ENSGT01090000260043"/>
<name>A0A8C3IAG0_CHRPI</name>
<keyword evidence="6 10" id="KW-0472">Membrane</keyword>
<dbReference type="AlphaFoldDB" id="A0A8C3IAG0"/>
<dbReference type="InterPro" id="IPR000725">
    <property type="entry name" value="Olfact_rcpt"/>
</dbReference>
<reference evidence="12" key="1">
    <citation type="submission" date="2025-08" db="UniProtKB">
        <authorList>
            <consortium name="Ensembl"/>
        </authorList>
    </citation>
    <scope>IDENTIFICATION</scope>
</reference>
<dbReference type="Ensembl" id="ENSCPBT00000036356.1">
    <property type="protein sequence ID" value="ENSCPBP00000030886.1"/>
    <property type="gene ID" value="ENSCPBG00000021718.1"/>
</dbReference>
<feature type="compositionally biased region" description="Pro residues" evidence="9">
    <location>
        <begin position="244"/>
        <end position="254"/>
    </location>
</feature>
<feature type="transmembrane region" description="Helical" evidence="10">
    <location>
        <begin position="31"/>
        <end position="53"/>
    </location>
</feature>
<dbReference type="GO" id="GO:0004930">
    <property type="term" value="F:G protein-coupled receptor activity"/>
    <property type="evidence" value="ECO:0007669"/>
    <property type="project" value="UniProtKB-KW"/>
</dbReference>
<keyword evidence="13" id="KW-1185">Reference proteome</keyword>
<feature type="region of interest" description="Disordered" evidence="9">
    <location>
        <begin position="244"/>
        <end position="319"/>
    </location>
</feature>
<dbReference type="PANTHER" id="PTHR26450:SF32">
    <property type="entry name" value="OLFACTORY RECEPTOR 52B6"/>
    <property type="match status" value="1"/>
</dbReference>
<protein>
    <recommendedName>
        <fullName evidence="11">G-protein coupled receptors family 1 profile domain-containing protein</fullName>
    </recommendedName>
</protein>
<feature type="transmembrane region" description="Helical" evidence="10">
    <location>
        <begin position="65"/>
        <end position="84"/>
    </location>
</feature>
<feature type="transmembrane region" description="Helical" evidence="10">
    <location>
        <begin position="146"/>
        <end position="169"/>
    </location>
</feature>
<proteinExistence type="inferred from homology"/>
<evidence type="ECO:0000256" key="2">
    <source>
        <dbReference type="ARBA" id="ARBA00022606"/>
    </source>
</evidence>
<sequence>MEETAHALNYTSSHPATFILLGIPGMEQAHVWLSIPFCLMYVVALLGNSVLLFTIITEPNLHEPMYMFLSMLTVADLLLSTTTVPKTLNVFWSLSKEISFNGCLTQMFFIDFIFITESAILLAMAFDRYVAICDPLRYTTVLTLPVIRKIAVAALTRSLCIMFPVIFLLKRLHYCLLALSPASGPGSHGPCWLFPSFLGASLQLSTVPRLQPAPANSCPPNSAPAAFPQTGLCCSFGLPSPHLPPPPAQVPPLKPRQRAAAEPQARPGGGGGRGHSPSDRPLAVSSLGAGRWSRDAAPALPGECPSHWAPESVSGTGNV</sequence>
<feature type="transmembrane region" description="Helical" evidence="10">
    <location>
        <begin position="104"/>
        <end position="126"/>
    </location>
</feature>
<keyword evidence="8" id="KW-0297">G-protein coupled receptor</keyword>
<evidence type="ECO:0000256" key="3">
    <source>
        <dbReference type="ARBA" id="ARBA00022692"/>
    </source>
</evidence>
<feature type="domain" description="G-protein coupled receptors family 1 profile" evidence="11">
    <location>
        <begin position="47"/>
        <end position="169"/>
    </location>
</feature>